<dbReference type="OrthoDB" id="416585at2759"/>
<feature type="transmembrane region" description="Helical" evidence="12">
    <location>
        <begin position="336"/>
        <end position="359"/>
    </location>
</feature>
<keyword evidence="4" id="KW-0107">Calcium channel</keyword>
<dbReference type="PANTHER" id="PTHR45628">
    <property type="entry name" value="VOLTAGE-DEPENDENT CALCIUM CHANNEL TYPE A SUBUNIT ALPHA-1"/>
    <property type="match status" value="1"/>
</dbReference>
<dbReference type="PANTHER" id="PTHR45628:SF22">
    <property type="entry name" value="VOLTAGE-DEPENDENT T-TYPE CALCIUM CHANNEL SUBUNIT ALPHA"/>
    <property type="match status" value="1"/>
</dbReference>
<keyword evidence="5 12" id="KW-0812">Transmembrane</keyword>
<dbReference type="InterPro" id="IPR050599">
    <property type="entry name" value="VDCC_alpha-1_subunit"/>
</dbReference>
<evidence type="ECO:0000256" key="3">
    <source>
        <dbReference type="ARBA" id="ARBA00022568"/>
    </source>
</evidence>
<evidence type="ECO:0000256" key="9">
    <source>
        <dbReference type="ARBA" id="ARBA00023065"/>
    </source>
</evidence>
<evidence type="ECO:0000256" key="8">
    <source>
        <dbReference type="ARBA" id="ARBA00022989"/>
    </source>
</evidence>
<evidence type="ECO:0000256" key="5">
    <source>
        <dbReference type="ARBA" id="ARBA00022692"/>
    </source>
</evidence>
<dbReference type="WBParaSite" id="ACOC_0000049601-mRNA-1">
    <property type="protein sequence ID" value="ACOC_0000049601-mRNA-1"/>
    <property type="gene ID" value="ACOC_0000049601"/>
</dbReference>
<dbReference type="GO" id="GO:0098703">
    <property type="term" value="P:calcium ion import across plasma membrane"/>
    <property type="evidence" value="ECO:0007669"/>
    <property type="project" value="TreeGrafter"/>
</dbReference>
<evidence type="ECO:0000256" key="7">
    <source>
        <dbReference type="ARBA" id="ARBA00022882"/>
    </source>
</evidence>
<evidence type="ECO:0000256" key="1">
    <source>
        <dbReference type="ARBA" id="ARBA00004141"/>
    </source>
</evidence>
<proteinExistence type="predicted"/>
<keyword evidence="15" id="KW-1185">Reference proteome</keyword>
<keyword evidence="9" id="KW-0406">Ion transport</keyword>
<evidence type="ECO:0000313" key="16">
    <source>
        <dbReference type="WBParaSite" id="ACOC_0000049601-mRNA-1"/>
    </source>
</evidence>
<keyword evidence="8 12" id="KW-1133">Transmembrane helix</keyword>
<dbReference type="STRING" id="334426.A0A158PDB4"/>
<keyword evidence="3" id="KW-0109">Calcium transport</keyword>
<evidence type="ECO:0000256" key="11">
    <source>
        <dbReference type="ARBA" id="ARBA00023303"/>
    </source>
</evidence>
<dbReference type="SUPFAM" id="SSF81324">
    <property type="entry name" value="Voltage-gated potassium channels"/>
    <property type="match status" value="1"/>
</dbReference>
<dbReference type="Pfam" id="PF00520">
    <property type="entry name" value="Ion_trans"/>
    <property type="match status" value="1"/>
</dbReference>
<evidence type="ECO:0000256" key="10">
    <source>
        <dbReference type="ARBA" id="ARBA00023136"/>
    </source>
</evidence>
<keyword evidence="6" id="KW-0106">Calcium</keyword>
<organism evidence="16">
    <name type="scientific">Angiostrongylus costaricensis</name>
    <name type="common">Nematode worm</name>
    <dbReference type="NCBI Taxonomy" id="334426"/>
    <lineage>
        <taxon>Eukaryota</taxon>
        <taxon>Metazoa</taxon>
        <taxon>Ecdysozoa</taxon>
        <taxon>Nematoda</taxon>
        <taxon>Chromadorea</taxon>
        <taxon>Rhabditida</taxon>
        <taxon>Rhabditina</taxon>
        <taxon>Rhabditomorpha</taxon>
        <taxon>Strongyloidea</taxon>
        <taxon>Metastrongylidae</taxon>
        <taxon>Angiostrongylus</taxon>
    </lineage>
</organism>
<keyword evidence="7" id="KW-0851">Voltage-gated channel</keyword>
<evidence type="ECO:0000259" key="13">
    <source>
        <dbReference type="Pfam" id="PF00520"/>
    </source>
</evidence>
<dbReference type="InterPro" id="IPR005821">
    <property type="entry name" value="Ion_trans_dom"/>
</dbReference>
<accession>A0A158PDB4</accession>
<evidence type="ECO:0000313" key="15">
    <source>
        <dbReference type="Proteomes" id="UP000267027"/>
    </source>
</evidence>
<protein>
    <submittedName>
        <fullName evidence="16">Ion_trans domain-containing protein</fullName>
    </submittedName>
</protein>
<dbReference type="Proteomes" id="UP000267027">
    <property type="component" value="Unassembled WGS sequence"/>
</dbReference>
<dbReference type="GO" id="GO:0005891">
    <property type="term" value="C:voltage-gated calcium channel complex"/>
    <property type="evidence" value="ECO:0007669"/>
    <property type="project" value="TreeGrafter"/>
</dbReference>
<keyword evidence="2" id="KW-0813">Transport</keyword>
<feature type="transmembrane region" description="Helical" evidence="12">
    <location>
        <begin position="249"/>
        <end position="273"/>
    </location>
</feature>
<comment type="subcellular location">
    <subcellularLocation>
        <location evidence="1">Membrane</location>
        <topology evidence="1">Multi-pass membrane protein</topology>
    </subcellularLocation>
</comment>
<evidence type="ECO:0000256" key="2">
    <source>
        <dbReference type="ARBA" id="ARBA00022448"/>
    </source>
</evidence>
<dbReference type="GO" id="GO:0008331">
    <property type="term" value="F:high voltage-gated calcium channel activity"/>
    <property type="evidence" value="ECO:0007669"/>
    <property type="project" value="TreeGrafter"/>
</dbReference>
<dbReference type="InterPro" id="IPR027359">
    <property type="entry name" value="Volt_channel_dom_sf"/>
</dbReference>
<dbReference type="Gene3D" id="1.20.120.350">
    <property type="entry name" value="Voltage-gated potassium channels. Chain C"/>
    <property type="match status" value="1"/>
</dbReference>
<gene>
    <name evidence="14" type="ORF">ACOC_LOCUS497</name>
</gene>
<keyword evidence="11" id="KW-0407">Ion channel</keyword>
<reference evidence="14 15" key="2">
    <citation type="submission" date="2018-11" db="EMBL/GenBank/DDBJ databases">
        <authorList>
            <consortium name="Pathogen Informatics"/>
        </authorList>
    </citation>
    <scope>NUCLEOTIDE SEQUENCE [LARGE SCALE GENOMIC DNA]</scope>
    <source>
        <strain evidence="14 15">Costa Rica</strain>
    </source>
</reference>
<evidence type="ECO:0000256" key="4">
    <source>
        <dbReference type="ARBA" id="ARBA00022673"/>
    </source>
</evidence>
<dbReference type="AlphaFoldDB" id="A0A158PDB4"/>
<evidence type="ECO:0000313" key="14">
    <source>
        <dbReference type="EMBL" id="VDM52082.1"/>
    </source>
</evidence>
<keyword evidence="10 12" id="KW-0472">Membrane</keyword>
<evidence type="ECO:0000256" key="12">
    <source>
        <dbReference type="SAM" id="Phobius"/>
    </source>
</evidence>
<reference evidence="16" key="1">
    <citation type="submission" date="2016-04" db="UniProtKB">
        <authorList>
            <consortium name="WormBaseParasite"/>
        </authorList>
    </citation>
    <scope>IDENTIFICATION</scope>
</reference>
<feature type="transmembrane region" description="Helical" evidence="12">
    <location>
        <begin position="280"/>
        <end position="298"/>
    </location>
</feature>
<name>A0A158PDB4_ANGCS</name>
<dbReference type="EMBL" id="UYYA01000049">
    <property type="protein sequence ID" value="VDM52082.1"/>
    <property type="molecule type" value="Genomic_DNA"/>
</dbReference>
<dbReference type="Gene3D" id="1.10.287.70">
    <property type="match status" value="1"/>
</dbReference>
<feature type="domain" description="Ion transport" evidence="13">
    <location>
        <begin position="198"/>
        <end position="373"/>
    </location>
</feature>
<sequence length="459" mass="51197">MGCLITMCQNRMPIPVCPTPRARLACELPGQRNMSVIALAHRIERSLTATTRHPYSFCPSRSAGKVYTKEIDSEAFLVVKTAVITMLQQPVPELRSFQSLSKYAGGSRSVLGRRTSNVLATRRSSQCKKRFDDLDAIGPANGSKETVSEAGKRSTTHTPTLCLCIALQSNVQIAEPALHCLKQTRPPRSWALTLVMSPWFDRVTMFVILINCITLDNKCIFTGMYRPCEDGPNCPTYRCNILALIDHAIFAYFSAEMVIKIIALGFIGPAAYLSDTWNRLDFFIVMAGIAEFLLQEYLGGNINLTAIRTVRVLRPLRALFVLVNLLLDTLPMLGNVLLLCFFVFFIFGIVGVQLWAGLLRFYIPEDTSLEYICSHADANGLHTCTNLPPYALGGVKCNLTIEDYDKVSDNACINWNIYYNECQARVSNTIFFAGTSCSNCHDRLSINLGIDQVILFVFF</sequence>
<evidence type="ECO:0000256" key="6">
    <source>
        <dbReference type="ARBA" id="ARBA00022837"/>
    </source>
</evidence>